<proteinExistence type="predicted"/>
<dbReference type="PRINTS" id="PR01217">
    <property type="entry name" value="PRICHEXTENSN"/>
</dbReference>
<name>A0A6A6S215_9PLEO</name>
<reference evidence="2" key="1">
    <citation type="journal article" date="2020" name="Stud. Mycol.">
        <title>101 Dothideomycetes genomes: a test case for predicting lifestyles and emergence of pathogens.</title>
        <authorList>
            <person name="Haridas S."/>
            <person name="Albert R."/>
            <person name="Binder M."/>
            <person name="Bloem J."/>
            <person name="Labutti K."/>
            <person name="Salamov A."/>
            <person name="Andreopoulos B."/>
            <person name="Baker S."/>
            <person name="Barry K."/>
            <person name="Bills G."/>
            <person name="Bluhm B."/>
            <person name="Cannon C."/>
            <person name="Castanera R."/>
            <person name="Culley D."/>
            <person name="Daum C."/>
            <person name="Ezra D."/>
            <person name="Gonzalez J."/>
            <person name="Henrissat B."/>
            <person name="Kuo A."/>
            <person name="Liang C."/>
            <person name="Lipzen A."/>
            <person name="Lutzoni F."/>
            <person name="Magnuson J."/>
            <person name="Mondo S."/>
            <person name="Nolan M."/>
            <person name="Ohm R."/>
            <person name="Pangilinan J."/>
            <person name="Park H.-J."/>
            <person name="Ramirez L."/>
            <person name="Alfaro M."/>
            <person name="Sun H."/>
            <person name="Tritt A."/>
            <person name="Yoshinaga Y."/>
            <person name="Zwiers L.-H."/>
            <person name="Turgeon B."/>
            <person name="Goodwin S."/>
            <person name="Spatafora J."/>
            <person name="Crous P."/>
            <person name="Grigoriev I."/>
        </authorList>
    </citation>
    <scope>NUCLEOTIDE SEQUENCE</scope>
    <source>
        <strain evidence="2">CBS 473.64</strain>
    </source>
</reference>
<feature type="compositionally biased region" description="Low complexity" evidence="1">
    <location>
        <begin position="119"/>
        <end position="132"/>
    </location>
</feature>
<dbReference type="Proteomes" id="UP000799753">
    <property type="component" value="Unassembled WGS sequence"/>
</dbReference>
<dbReference type="EMBL" id="MU006782">
    <property type="protein sequence ID" value="KAF2641906.1"/>
    <property type="molecule type" value="Genomic_DNA"/>
</dbReference>
<feature type="compositionally biased region" description="Low complexity" evidence="1">
    <location>
        <begin position="141"/>
        <end position="151"/>
    </location>
</feature>
<gene>
    <name evidence="2" type="ORF">P280DRAFT_548517</name>
</gene>
<evidence type="ECO:0000313" key="2">
    <source>
        <dbReference type="EMBL" id="KAF2641906.1"/>
    </source>
</evidence>
<organism evidence="2 3">
    <name type="scientific">Massarina eburnea CBS 473.64</name>
    <dbReference type="NCBI Taxonomy" id="1395130"/>
    <lineage>
        <taxon>Eukaryota</taxon>
        <taxon>Fungi</taxon>
        <taxon>Dikarya</taxon>
        <taxon>Ascomycota</taxon>
        <taxon>Pezizomycotina</taxon>
        <taxon>Dothideomycetes</taxon>
        <taxon>Pleosporomycetidae</taxon>
        <taxon>Pleosporales</taxon>
        <taxon>Massarineae</taxon>
        <taxon>Massarinaceae</taxon>
        <taxon>Massarina</taxon>
    </lineage>
</organism>
<sequence>MSGLKDIVKGGWHPEKKTDGNSSSSGGDGGRLGKVKGLMSKDLLGKGGGEAREDPHSHQSAPLSTLKDPASFGPPPKHIHYHGTAAVQGTARPTPPLPQRRVQEEDGRAPPLPKPPVLRPGQAPSPAAAKPKPSLPPRLPPRQNSNPHEYTPGPPPPYSETPFSPGQLNQGALNRIGQAGVSVPGFNIGRTASPPVPPRRTASPALASPTTETNRNPQLGELQSRFGKMSTSSSEAPSTGTTWAQKQAALKTAGNLRDNPSKVSMSDMRSAASTANNFRERHGEQAAAGWKSANGLNQKYGIANKVNTLAASSSRTPPPQSPTAGGFGKKPPPPPPKKKELVGSPGEPPPLPLGSKPKF</sequence>
<feature type="compositionally biased region" description="Polar residues" evidence="1">
    <location>
        <begin position="229"/>
        <end position="245"/>
    </location>
</feature>
<dbReference type="OrthoDB" id="3357271at2759"/>
<keyword evidence="3" id="KW-1185">Reference proteome</keyword>
<feature type="compositionally biased region" description="Polar residues" evidence="1">
    <location>
        <begin position="208"/>
        <end position="217"/>
    </location>
</feature>
<feature type="compositionally biased region" description="Basic and acidic residues" evidence="1">
    <location>
        <begin position="1"/>
        <end position="19"/>
    </location>
</feature>
<accession>A0A6A6S215</accession>
<evidence type="ECO:0000256" key="1">
    <source>
        <dbReference type="SAM" id="MobiDB-lite"/>
    </source>
</evidence>
<evidence type="ECO:0000313" key="3">
    <source>
        <dbReference type="Proteomes" id="UP000799753"/>
    </source>
</evidence>
<protein>
    <submittedName>
        <fullName evidence="2">Uncharacterized protein</fullName>
    </submittedName>
</protein>
<feature type="region of interest" description="Disordered" evidence="1">
    <location>
        <begin position="307"/>
        <end position="359"/>
    </location>
</feature>
<dbReference type="AlphaFoldDB" id="A0A6A6S215"/>
<feature type="region of interest" description="Disordered" evidence="1">
    <location>
        <begin position="1"/>
        <end position="293"/>
    </location>
</feature>